<keyword evidence="4 5" id="KW-0472">Membrane</keyword>
<protein>
    <recommendedName>
        <fullName evidence="6">Late embryogenesis abundant protein LEA-2 subgroup domain-containing protein</fullName>
    </recommendedName>
</protein>
<reference evidence="8" key="2">
    <citation type="journal article" date="2017" name="Nat. Plants">
        <title>The Aegilops tauschii genome reveals multiple impacts of transposons.</title>
        <authorList>
            <person name="Zhao G."/>
            <person name="Zou C."/>
            <person name="Li K."/>
            <person name="Wang K."/>
            <person name="Li T."/>
            <person name="Gao L."/>
            <person name="Zhang X."/>
            <person name="Wang H."/>
            <person name="Yang Z."/>
            <person name="Liu X."/>
            <person name="Jiang W."/>
            <person name="Mao L."/>
            <person name="Kong X."/>
            <person name="Jiao Y."/>
            <person name="Jia J."/>
        </authorList>
    </citation>
    <scope>NUCLEOTIDE SEQUENCE [LARGE SCALE GENOMIC DNA]</scope>
    <source>
        <strain evidence="8">cv. AL8/78</strain>
    </source>
</reference>
<dbReference type="InterPro" id="IPR044839">
    <property type="entry name" value="NDR1-like"/>
</dbReference>
<reference evidence="8" key="1">
    <citation type="journal article" date="2014" name="Science">
        <title>Ancient hybridizations among the ancestral genomes of bread wheat.</title>
        <authorList>
            <consortium name="International Wheat Genome Sequencing Consortium,"/>
            <person name="Marcussen T."/>
            <person name="Sandve S.R."/>
            <person name="Heier L."/>
            <person name="Spannagl M."/>
            <person name="Pfeifer M."/>
            <person name="Jakobsen K.S."/>
            <person name="Wulff B.B."/>
            <person name="Steuernagel B."/>
            <person name="Mayer K.F."/>
            <person name="Olsen O.A."/>
        </authorList>
    </citation>
    <scope>NUCLEOTIDE SEQUENCE [LARGE SCALE GENOMIC DNA]</scope>
    <source>
        <strain evidence="8">cv. AL8/78</strain>
    </source>
</reference>
<reference evidence="7" key="3">
    <citation type="journal article" date="2017" name="Nature">
        <title>Genome sequence of the progenitor of the wheat D genome Aegilops tauschii.</title>
        <authorList>
            <person name="Luo M.C."/>
            <person name="Gu Y.Q."/>
            <person name="Puiu D."/>
            <person name="Wang H."/>
            <person name="Twardziok S.O."/>
            <person name="Deal K.R."/>
            <person name="Huo N."/>
            <person name="Zhu T."/>
            <person name="Wang L."/>
            <person name="Wang Y."/>
            <person name="McGuire P.E."/>
            <person name="Liu S."/>
            <person name="Long H."/>
            <person name="Ramasamy R.K."/>
            <person name="Rodriguez J.C."/>
            <person name="Van S.L."/>
            <person name="Yuan L."/>
            <person name="Wang Z."/>
            <person name="Xia Z."/>
            <person name="Xiao L."/>
            <person name="Anderson O.D."/>
            <person name="Ouyang S."/>
            <person name="Liang Y."/>
            <person name="Zimin A.V."/>
            <person name="Pertea G."/>
            <person name="Qi P."/>
            <person name="Bennetzen J.L."/>
            <person name="Dai X."/>
            <person name="Dawson M.W."/>
            <person name="Muller H.G."/>
            <person name="Kugler K."/>
            <person name="Rivarola-Duarte L."/>
            <person name="Spannagl M."/>
            <person name="Mayer K.F.X."/>
            <person name="Lu F.H."/>
            <person name="Bevan M.W."/>
            <person name="Leroy P."/>
            <person name="Li P."/>
            <person name="You F.M."/>
            <person name="Sun Q."/>
            <person name="Liu Z."/>
            <person name="Lyons E."/>
            <person name="Wicker T."/>
            <person name="Salzberg S.L."/>
            <person name="Devos K.M."/>
            <person name="Dvorak J."/>
        </authorList>
    </citation>
    <scope>NUCLEOTIDE SEQUENCE [LARGE SCALE GENOMIC DNA]</scope>
    <source>
        <strain evidence="7">cv. AL8/78</strain>
    </source>
</reference>
<keyword evidence="3 5" id="KW-1133">Transmembrane helix</keyword>
<reference evidence="7" key="5">
    <citation type="journal article" date="2021" name="G3 (Bethesda)">
        <title>Aegilops tauschii genome assembly Aet v5.0 features greater sequence contiguity and improved annotation.</title>
        <authorList>
            <person name="Wang L."/>
            <person name="Zhu T."/>
            <person name="Rodriguez J.C."/>
            <person name="Deal K.R."/>
            <person name="Dubcovsky J."/>
            <person name="McGuire P.E."/>
            <person name="Lux T."/>
            <person name="Spannagl M."/>
            <person name="Mayer K.F.X."/>
            <person name="Baldrich P."/>
            <person name="Meyers B.C."/>
            <person name="Huo N."/>
            <person name="Gu Y.Q."/>
            <person name="Zhou H."/>
            <person name="Devos K.M."/>
            <person name="Bennetzen J.L."/>
            <person name="Unver T."/>
            <person name="Budak H."/>
            <person name="Gulick P.J."/>
            <person name="Galiba G."/>
            <person name="Kalapos B."/>
            <person name="Nelson D.R."/>
            <person name="Li P."/>
            <person name="You F.M."/>
            <person name="Luo M.C."/>
            <person name="Dvorak J."/>
        </authorList>
    </citation>
    <scope>NUCLEOTIDE SEQUENCE [LARGE SCALE GENOMIC DNA]</scope>
    <source>
        <strain evidence="7">cv. AL8/78</strain>
    </source>
</reference>
<sequence>GYTYVRYKKMSEHGQGVEEGRRKAARKCWKATKTAVIKDTWVPLLTLPWKCAFNCLCCSCRQAGIEASRWVWQCVQCWTPLSLTVLLLWLLYRPDRFHPTVDSASLASLDLNGNSLRYNLAVDLSFRNSNRLLSISYLDVGASASYNGTSLGLAGNSLPGSFQQGPKNTTVLHAVFQGMVTVVDVQVQEGLAKELERERGSGAVRVRVRVDLTIMYKVIVKEIFFYSYECYLPFTPLPNAVFLSDSAPCFRV</sequence>
<dbReference type="GO" id="GO:0009506">
    <property type="term" value="C:plasmodesma"/>
    <property type="evidence" value="ECO:0007669"/>
    <property type="project" value="TreeGrafter"/>
</dbReference>
<dbReference type="Proteomes" id="UP000015105">
    <property type="component" value="Chromosome 7D"/>
</dbReference>
<evidence type="ECO:0000313" key="7">
    <source>
        <dbReference type="EnsemblPlants" id="AET7Gv20004600.1"/>
    </source>
</evidence>
<evidence type="ECO:0000256" key="3">
    <source>
        <dbReference type="ARBA" id="ARBA00022989"/>
    </source>
</evidence>
<feature type="domain" description="Late embryogenesis abundant protein LEA-2 subgroup" evidence="6">
    <location>
        <begin position="124"/>
        <end position="213"/>
    </location>
</feature>
<accession>A0A453Q987</accession>
<dbReference type="InterPro" id="IPR004864">
    <property type="entry name" value="LEA_2"/>
</dbReference>
<dbReference type="Pfam" id="PF03168">
    <property type="entry name" value="LEA_2"/>
    <property type="match status" value="1"/>
</dbReference>
<dbReference type="PANTHER" id="PTHR31415">
    <property type="entry name" value="OS05G0367900 PROTEIN"/>
    <property type="match status" value="1"/>
</dbReference>
<reference evidence="7" key="4">
    <citation type="submission" date="2019-03" db="UniProtKB">
        <authorList>
            <consortium name="EnsemblPlants"/>
        </authorList>
    </citation>
    <scope>IDENTIFICATION</scope>
</reference>
<dbReference type="EnsemblPlants" id="AET7Gv20004600.1">
    <property type="protein sequence ID" value="AET7Gv20004600.1"/>
    <property type="gene ID" value="AET7Gv20004600"/>
</dbReference>
<evidence type="ECO:0000256" key="1">
    <source>
        <dbReference type="ARBA" id="ARBA00004167"/>
    </source>
</evidence>
<dbReference type="AlphaFoldDB" id="A0A453Q987"/>
<keyword evidence="8" id="KW-1185">Reference proteome</keyword>
<dbReference type="GO" id="GO:0098542">
    <property type="term" value="P:defense response to other organism"/>
    <property type="evidence" value="ECO:0007669"/>
    <property type="project" value="InterPro"/>
</dbReference>
<comment type="subcellular location">
    <subcellularLocation>
        <location evidence="1">Membrane</location>
        <topology evidence="1">Single-pass membrane protein</topology>
    </subcellularLocation>
</comment>
<dbReference type="STRING" id="200361.A0A453Q987"/>
<proteinExistence type="predicted"/>
<evidence type="ECO:0000313" key="8">
    <source>
        <dbReference type="Proteomes" id="UP000015105"/>
    </source>
</evidence>
<keyword evidence="2 5" id="KW-0812">Transmembrane</keyword>
<dbReference type="PANTHER" id="PTHR31415:SF168">
    <property type="entry name" value="LATE EMBRYOGENESIS ABUNDANT PROTEIN LEA-2 SUBGROUP DOMAIN-CONTAINING PROTEIN"/>
    <property type="match status" value="1"/>
</dbReference>
<dbReference type="Gramene" id="AET7Gv20004600.1">
    <property type="protein sequence ID" value="AET7Gv20004600.1"/>
    <property type="gene ID" value="AET7Gv20004600"/>
</dbReference>
<evidence type="ECO:0000256" key="2">
    <source>
        <dbReference type="ARBA" id="ARBA00022692"/>
    </source>
</evidence>
<evidence type="ECO:0000256" key="4">
    <source>
        <dbReference type="ARBA" id="ARBA00023136"/>
    </source>
</evidence>
<dbReference type="GO" id="GO:0005886">
    <property type="term" value="C:plasma membrane"/>
    <property type="evidence" value="ECO:0007669"/>
    <property type="project" value="TreeGrafter"/>
</dbReference>
<organism evidence="7 8">
    <name type="scientific">Aegilops tauschii subsp. strangulata</name>
    <name type="common">Goatgrass</name>
    <dbReference type="NCBI Taxonomy" id="200361"/>
    <lineage>
        <taxon>Eukaryota</taxon>
        <taxon>Viridiplantae</taxon>
        <taxon>Streptophyta</taxon>
        <taxon>Embryophyta</taxon>
        <taxon>Tracheophyta</taxon>
        <taxon>Spermatophyta</taxon>
        <taxon>Magnoliopsida</taxon>
        <taxon>Liliopsida</taxon>
        <taxon>Poales</taxon>
        <taxon>Poaceae</taxon>
        <taxon>BOP clade</taxon>
        <taxon>Pooideae</taxon>
        <taxon>Triticodae</taxon>
        <taxon>Triticeae</taxon>
        <taxon>Triticinae</taxon>
        <taxon>Aegilops</taxon>
    </lineage>
</organism>
<name>A0A453Q987_AEGTS</name>
<evidence type="ECO:0000256" key="5">
    <source>
        <dbReference type="SAM" id="Phobius"/>
    </source>
</evidence>
<feature type="transmembrane region" description="Helical" evidence="5">
    <location>
        <begin position="70"/>
        <end position="92"/>
    </location>
</feature>
<evidence type="ECO:0000259" key="6">
    <source>
        <dbReference type="Pfam" id="PF03168"/>
    </source>
</evidence>